<sequence length="279" mass="29607">MVDAPFAHAMSLTPAGEGLFDAHLNDTWTIGPKLHGGVMLALLAGAARETLAEGLRASGSSAGESEPIAVSASYLFAPSPGDMQVRTSVRKRGRQISLVDAELIQGDRTAVHAVVTLGTPELHVGPLLTALPPALTQLPAEPPPGVAPIAEGHPMGDIFHLFGGIDVRPSLRSMSDLSERGKPEIVLWARPRDMAPDGLFALVCGDISVPVTFPLGRFGWAPTVQLTTYLRTLPADGWLRVLCSTNQIGQHWFDSEHTVIDSEGALVVQSRQLAMVPVN</sequence>
<dbReference type="InterPro" id="IPR029069">
    <property type="entry name" value="HotDog_dom_sf"/>
</dbReference>
<dbReference type="Proteomes" id="UP000295627">
    <property type="component" value="Unassembled WGS sequence"/>
</dbReference>
<organism evidence="3 4">
    <name type="scientific">Mycobacteroides franklinii</name>
    <dbReference type="NCBI Taxonomy" id="948102"/>
    <lineage>
        <taxon>Bacteria</taxon>
        <taxon>Bacillati</taxon>
        <taxon>Actinomycetota</taxon>
        <taxon>Actinomycetes</taxon>
        <taxon>Mycobacteriales</taxon>
        <taxon>Mycobacteriaceae</taxon>
        <taxon>Mycobacteroides</taxon>
    </lineage>
</organism>
<dbReference type="InterPro" id="IPR042171">
    <property type="entry name" value="Acyl-CoA_hotdog"/>
</dbReference>
<name>A0A4V3A669_9MYCO</name>
<dbReference type="InterPro" id="IPR049449">
    <property type="entry name" value="TesB_ACOT8-like_N"/>
</dbReference>
<dbReference type="SUPFAM" id="SSF54637">
    <property type="entry name" value="Thioesterase/thiol ester dehydrase-isomerase"/>
    <property type="match status" value="2"/>
</dbReference>
<dbReference type="AlphaFoldDB" id="A0A4V3A669"/>
<dbReference type="RefSeq" id="WP_078333251.1">
    <property type="nucleotide sequence ID" value="NZ_MAFQ01000003.1"/>
</dbReference>
<dbReference type="PANTHER" id="PTHR38110">
    <property type="entry name" value="CHROMOSOME 23, WHOLE GENOME SHOTGUN SEQUENCE"/>
    <property type="match status" value="1"/>
</dbReference>
<evidence type="ECO:0000313" key="4">
    <source>
        <dbReference type="Proteomes" id="UP000295627"/>
    </source>
</evidence>
<evidence type="ECO:0000259" key="2">
    <source>
        <dbReference type="Pfam" id="PF20789"/>
    </source>
</evidence>
<dbReference type="PANTHER" id="PTHR38110:SF1">
    <property type="entry name" value="THIOESTERASE DOMAIN-CONTAINING PROTEIN"/>
    <property type="match status" value="1"/>
</dbReference>
<feature type="domain" description="Acyl-CoA thioesterase-like N-terminal HotDog" evidence="1">
    <location>
        <begin position="26"/>
        <end position="118"/>
    </location>
</feature>
<dbReference type="EMBL" id="RXLR01000014">
    <property type="protein sequence ID" value="TDH22048.1"/>
    <property type="molecule type" value="Genomic_DNA"/>
</dbReference>
<dbReference type="Gene3D" id="2.40.160.210">
    <property type="entry name" value="Acyl-CoA thioesterase, double hotdog domain"/>
    <property type="match status" value="1"/>
</dbReference>
<accession>A0A4V3A669</accession>
<dbReference type="Pfam" id="PF20789">
    <property type="entry name" value="4HBT_3C"/>
    <property type="match status" value="1"/>
</dbReference>
<evidence type="ECO:0000259" key="1">
    <source>
        <dbReference type="Pfam" id="PF13622"/>
    </source>
</evidence>
<protein>
    <submittedName>
        <fullName evidence="3">Thioesterase family protein</fullName>
    </submittedName>
</protein>
<reference evidence="3 4" key="1">
    <citation type="journal article" date="2019" name="Sci. Rep.">
        <title>Extended insight into the Mycobacterium chelonae-abscessus complex through whole genome sequencing of Mycobacterium salmoniphilum outbreak and Mycobacterium salmoniphilum-like strains.</title>
        <authorList>
            <person name="Behra P.R.K."/>
            <person name="Das S."/>
            <person name="Pettersson B.M.F."/>
            <person name="Shirreff L."/>
            <person name="DuCote T."/>
            <person name="Jacobsson K.G."/>
            <person name="Ennis D.G."/>
            <person name="Kirsebom L.A."/>
        </authorList>
    </citation>
    <scope>NUCLEOTIDE SEQUENCE [LARGE SCALE GENOMIC DNA]</scope>
    <source>
        <strain evidence="3 4">DSM 45524</strain>
    </source>
</reference>
<dbReference type="InterPro" id="IPR049450">
    <property type="entry name" value="ACOT8-like_C"/>
</dbReference>
<dbReference type="Pfam" id="PF13622">
    <property type="entry name" value="4HBT_3"/>
    <property type="match status" value="1"/>
</dbReference>
<gene>
    <name evidence="3" type="ORF">EJ571_08810</name>
</gene>
<feature type="domain" description="Acyl-CoA thioesterase-like C-terminal" evidence="2">
    <location>
        <begin position="157"/>
        <end position="276"/>
    </location>
</feature>
<proteinExistence type="predicted"/>
<dbReference type="InterPro" id="IPR052389">
    <property type="entry name" value="Sec_Metab_Biosynth-Assoc"/>
</dbReference>
<evidence type="ECO:0000313" key="3">
    <source>
        <dbReference type="EMBL" id="TDH22048.1"/>
    </source>
</evidence>
<comment type="caution">
    <text evidence="3">The sequence shown here is derived from an EMBL/GenBank/DDBJ whole genome shotgun (WGS) entry which is preliminary data.</text>
</comment>